<gene>
    <name evidence="2" type="ORF">ABLG96_14400</name>
</gene>
<name>A0AAU8DKY1_9ACTN</name>
<dbReference type="EMBL" id="CP159218">
    <property type="protein sequence ID" value="XCG62436.1"/>
    <property type="molecule type" value="Genomic_DNA"/>
</dbReference>
<keyword evidence="1" id="KW-0812">Transmembrane</keyword>
<organism evidence="2">
    <name type="scientific">Nakamurella sp. A5-74</name>
    <dbReference type="NCBI Taxonomy" id="3158264"/>
    <lineage>
        <taxon>Bacteria</taxon>
        <taxon>Bacillati</taxon>
        <taxon>Actinomycetota</taxon>
        <taxon>Actinomycetes</taxon>
        <taxon>Nakamurellales</taxon>
        <taxon>Nakamurellaceae</taxon>
        <taxon>Nakamurella</taxon>
    </lineage>
</organism>
<dbReference type="InterPro" id="IPR021401">
    <property type="entry name" value="DUF3040"/>
</dbReference>
<dbReference type="RefSeq" id="WP_353648051.1">
    <property type="nucleotide sequence ID" value="NZ_CP159218.1"/>
</dbReference>
<evidence type="ECO:0000313" key="2">
    <source>
        <dbReference type="EMBL" id="XCG62436.1"/>
    </source>
</evidence>
<feature type="transmembrane region" description="Helical" evidence="1">
    <location>
        <begin position="64"/>
        <end position="87"/>
    </location>
</feature>
<accession>A0AAU8DKY1</accession>
<evidence type="ECO:0000256" key="1">
    <source>
        <dbReference type="SAM" id="Phobius"/>
    </source>
</evidence>
<proteinExistence type="predicted"/>
<keyword evidence="1" id="KW-1133">Transmembrane helix</keyword>
<feature type="transmembrane region" description="Helical" evidence="1">
    <location>
        <begin position="40"/>
        <end position="58"/>
    </location>
</feature>
<keyword evidence="1" id="KW-0472">Membrane</keyword>
<dbReference type="Pfam" id="PF11239">
    <property type="entry name" value="DUF3040"/>
    <property type="match status" value="1"/>
</dbReference>
<dbReference type="AlphaFoldDB" id="A0AAU8DKY1"/>
<sequence>MPLSEHEQHMFDQIERALYDDDPKFATSVDVTRIRRRRPIAAAAVFVVGLVCLVVGVITTQSVLTLGVIVSVIGFLAMVAGAGLFVFGIPGRGKNATVTPAKPKPAGTVSSKLEERLRRRFDEQE</sequence>
<protein>
    <submittedName>
        <fullName evidence="2">DUF3040 domain-containing protein</fullName>
    </submittedName>
</protein>
<reference evidence="2" key="1">
    <citation type="submission" date="2024-05" db="EMBL/GenBank/DDBJ databases">
        <authorList>
            <person name="Cai S.Y."/>
            <person name="Jin L.M."/>
            <person name="Li H.R."/>
        </authorList>
    </citation>
    <scope>NUCLEOTIDE SEQUENCE</scope>
    <source>
        <strain evidence="2">A5-74</strain>
    </source>
</reference>